<protein>
    <recommendedName>
        <fullName evidence="3">SAP domain-containing protein</fullName>
    </recommendedName>
</protein>
<organism evidence="2">
    <name type="scientific">Haptolina ericina</name>
    <dbReference type="NCBI Taxonomy" id="156174"/>
    <lineage>
        <taxon>Eukaryota</taxon>
        <taxon>Haptista</taxon>
        <taxon>Haptophyta</taxon>
        <taxon>Prymnesiophyceae</taxon>
        <taxon>Prymnesiales</taxon>
        <taxon>Prymnesiaceae</taxon>
        <taxon>Haptolina</taxon>
    </lineage>
</organism>
<feature type="region of interest" description="Disordered" evidence="1">
    <location>
        <begin position="236"/>
        <end position="334"/>
    </location>
</feature>
<accession>A0A7S3AV85</accession>
<gene>
    <name evidence="2" type="ORF">HERI1096_LOCUS15505</name>
</gene>
<evidence type="ECO:0000256" key="1">
    <source>
        <dbReference type="SAM" id="MobiDB-lite"/>
    </source>
</evidence>
<evidence type="ECO:0008006" key="3">
    <source>
        <dbReference type="Google" id="ProtNLM"/>
    </source>
</evidence>
<feature type="compositionally biased region" description="Basic and acidic residues" evidence="1">
    <location>
        <begin position="236"/>
        <end position="247"/>
    </location>
</feature>
<evidence type="ECO:0000313" key="2">
    <source>
        <dbReference type="EMBL" id="CAE0114820.1"/>
    </source>
</evidence>
<dbReference type="EMBL" id="HBHX01027755">
    <property type="protein sequence ID" value="CAE0114820.1"/>
    <property type="molecule type" value="Transcribed_RNA"/>
</dbReference>
<sequence>MPASPRGSEQLSQNELSLDYHQKRLFELVFSMKSKSCLVPMFGTLAWQMAGAVANLARTVIQVTKFILKCVNGSIFSQIQKDIASALNARQQQMMAASSGDLSAMKASASGLSSFNPREVIKKVRLLCKRLMQMWQDVARFKATMACLFDILKAMFGKQLTAMSEFKRITGPEPDEDRELAKEPEIVAIADVPTLKEKKIKSLLSDRGIKAKGKKDALVKTLIRVLKEEDKQAAELKAAEAAEAENKDGEDEEYEDEEDAEDAELEKPEDEPPDEYPGEKAEIAGRSIGEQIEGRVRQLTVGSTANGAEGLLSAKSSKSSKSQKNITPVPENMA</sequence>
<dbReference type="AlphaFoldDB" id="A0A7S3AV85"/>
<feature type="compositionally biased region" description="Low complexity" evidence="1">
    <location>
        <begin position="313"/>
        <end position="324"/>
    </location>
</feature>
<name>A0A7S3AV85_9EUKA</name>
<reference evidence="2" key="1">
    <citation type="submission" date="2021-01" db="EMBL/GenBank/DDBJ databases">
        <authorList>
            <person name="Corre E."/>
            <person name="Pelletier E."/>
            <person name="Niang G."/>
            <person name="Scheremetjew M."/>
            <person name="Finn R."/>
            <person name="Kale V."/>
            <person name="Holt S."/>
            <person name="Cochrane G."/>
            <person name="Meng A."/>
            <person name="Brown T."/>
            <person name="Cohen L."/>
        </authorList>
    </citation>
    <scope>NUCLEOTIDE SEQUENCE</scope>
    <source>
        <strain evidence="2">CCMP281</strain>
    </source>
</reference>
<feature type="compositionally biased region" description="Acidic residues" evidence="1">
    <location>
        <begin position="248"/>
        <end position="276"/>
    </location>
</feature>
<proteinExistence type="predicted"/>